<accession>A0A0E0IWR5</accession>
<dbReference type="Proteomes" id="UP000006591">
    <property type="component" value="Chromosome 10"/>
</dbReference>
<evidence type="ECO:0000313" key="3">
    <source>
        <dbReference type="Proteomes" id="UP000006591"/>
    </source>
</evidence>
<dbReference type="EnsemblPlants" id="ONIVA10G21650.1">
    <property type="protein sequence ID" value="ONIVA10G21650.1"/>
    <property type="gene ID" value="ONIVA10G21650"/>
</dbReference>
<dbReference type="Gramene" id="ONIVA10G21650.1">
    <property type="protein sequence ID" value="ONIVA10G21650.1"/>
    <property type="gene ID" value="ONIVA10G21650"/>
</dbReference>
<evidence type="ECO:0000256" key="1">
    <source>
        <dbReference type="SAM" id="MobiDB-lite"/>
    </source>
</evidence>
<dbReference type="OMA" id="MAMWRCR"/>
<feature type="region of interest" description="Disordered" evidence="1">
    <location>
        <begin position="50"/>
        <end position="71"/>
    </location>
</feature>
<sequence length="157" mass="16728">MAMWRCRLCRCIRFTPRPLAMDPLVPLSSALDPLTGQRSVFLEKGGAMSSESSESSLSPSLSSVPRSPQSPTTPAFLHCYLRQSLALLMTPSYAPSPALPRALPLFPASVVHPAAYSTWPSPVGVFAVAASVVGGGRREGELGNRGRRLGGRHPAMD</sequence>
<dbReference type="HOGENOM" id="CLU_141891_0_0_1"/>
<organism evidence="2">
    <name type="scientific">Oryza nivara</name>
    <name type="common">Indian wild rice</name>
    <name type="synonym">Oryza sativa f. spontanea</name>
    <dbReference type="NCBI Taxonomy" id="4536"/>
    <lineage>
        <taxon>Eukaryota</taxon>
        <taxon>Viridiplantae</taxon>
        <taxon>Streptophyta</taxon>
        <taxon>Embryophyta</taxon>
        <taxon>Tracheophyta</taxon>
        <taxon>Spermatophyta</taxon>
        <taxon>Magnoliopsida</taxon>
        <taxon>Liliopsida</taxon>
        <taxon>Poales</taxon>
        <taxon>Poaceae</taxon>
        <taxon>BOP clade</taxon>
        <taxon>Oryzoideae</taxon>
        <taxon>Oryzeae</taxon>
        <taxon>Oryzinae</taxon>
        <taxon>Oryza</taxon>
    </lineage>
</organism>
<reference evidence="2" key="1">
    <citation type="submission" date="2015-04" db="UniProtKB">
        <authorList>
            <consortium name="EnsemblPlants"/>
        </authorList>
    </citation>
    <scope>IDENTIFICATION</scope>
    <source>
        <strain evidence="2">SL10</strain>
    </source>
</reference>
<proteinExistence type="predicted"/>
<evidence type="ECO:0000313" key="2">
    <source>
        <dbReference type="EnsemblPlants" id="ONIVA10G21650.1"/>
    </source>
</evidence>
<feature type="region of interest" description="Disordered" evidence="1">
    <location>
        <begin position="136"/>
        <end position="157"/>
    </location>
</feature>
<name>A0A0E0IWR5_ORYNI</name>
<protein>
    <submittedName>
        <fullName evidence="2">Uncharacterized protein</fullName>
    </submittedName>
</protein>
<feature type="compositionally biased region" description="Low complexity" evidence="1">
    <location>
        <begin position="50"/>
        <end position="70"/>
    </location>
</feature>
<keyword evidence="3" id="KW-1185">Reference proteome</keyword>
<reference evidence="2" key="2">
    <citation type="submission" date="2018-04" db="EMBL/GenBank/DDBJ databases">
        <title>OnivRS2 (Oryza nivara Reference Sequence Version 2).</title>
        <authorList>
            <person name="Zhang J."/>
            <person name="Kudrna D."/>
            <person name="Lee S."/>
            <person name="Talag J."/>
            <person name="Rajasekar S."/>
            <person name="Welchert J."/>
            <person name="Hsing Y.-I."/>
            <person name="Wing R.A."/>
        </authorList>
    </citation>
    <scope>NUCLEOTIDE SEQUENCE [LARGE SCALE GENOMIC DNA]</scope>
</reference>
<dbReference type="AlphaFoldDB" id="A0A0E0IWR5"/>